<sequence length="554" mass="58845">MTKKWTLFCLAAILSFSGFPQSSANAAASVFRINADRSEISAGDTVRLTVSGTGLSDVYGYEAVVTYDTDKFTFLSAKNALPKGNSDELSGYSISPVVSGNKVTFAYTKIGRISGVSGDKPIAIFDFQAKKAGDAAITLSSVKLVHSDVMADKFTPAQHSNFSIQPGDGNGGFPMYGKTNAEGTLKIELQSGDMEQAIQTAANGKLRIVVREENGLPFRNAEITLPVDRVLKESARIHEILIDTGLAVVTIPVDPARGVLTAGSRKITLAVNTLDPAALPASVRNLISSSAILNFKLSVDGVPLDGLQGRPISVEIPYRLKSGEAPGRVVAYFIDIDGHTEVVKNARYSLSSETVIFKPGRFGSYAAALAKVSFKDLSGFAWAQESVEALAARDIAAGTGNGSFQPKRLITRAEFIRMLMGAVDLIDDDATSTFRDIKSGAWYESAIASAQKLGIVKGKTDGTFGVNDPITRQDMAVIIFQTAEALKADLGIGTGTAPASFSDQSAVSAYALQAVKSMQKGELIQGMADGKYEPKAQANRAQAAVILYRLIQRI</sequence>
<dbReference type="PANTHER" id="PTHR43308">
    <property type="entry name" value="OUTER MEMBRANE PROTEIN ALPHA-RELATED"/>
    <property type="match status" value="1"/>
</dbReference>
<feature type="chain" id="PRO_5017822458" evidence="1">
    <location>
        <begin position="27"/>
        <end position="554"/>
    </location>
</feature>
<dbReference type="AlphaFoldDB" id="A0A3D9I0B2"/>
<evidence type="ECO:0000259" key="2">
    <source>
        <dbReference type="PROSITE" id="PS51272"/>
    </source>
</evidence>
<proteinExistence type="predicted"/>
<feature type="domain" description="SLH" evidence="2">
    <location>
        <begin position="430"/>
        <end position="493"/>
    </location>
</feature>
<dbReference type="Pfam" id="PF00395">
    <property type="entry name" value="SLH"/>
    <property type="match status" value="3"/>
</dbReference>
<dbReference type="Gene3D" id="2.60.40.680">
    <property type="match status" value="1"/>
</dbReference>
<accession>A0A3D9I0B2</accession>
<dbReference type="InterPro" id="IPR002102">
    <property type="entry name" value="Cohesin_dom"/>
</dbReference>
<dbReference type="Pfam" id="PF00963">
    <property type="entry name" value="Cohesin"/>
    <property type="match status" value="1"/>
</dbReference>
<dbReference type="SUPFAM" id="SSF49384">
    <property type="entry name" value="Carbohydrate-binding domain"/>
    <property type="match status" value="1"/>
</dbReference>
<protein>
    <submittedName>
        <fullName evidence="3">S-layer family protein</fullName>
    </submittedName>
</protein>
<dbReference type="RefSeq" id="WP_115994987.1">
    <property type="nucleotide sequence ID" value="NZ_QRDY01000019.1"/>
</dbReference>
<evidence type="ECO:0000313" key="4">
    <source>
        <dbReference type="Proteomes" id="UP000256869"/>
    </source>
</evidence>
<feature type="signal peptide" evidence="1">
    <location>
        <begin position="1"/>
        <end position="26"/>
    </location>
</feature>
<evidence type="ECO:0000313" key="3">
    <source>
        <dbReference type="EMBL" id="RED55125.1"/>
    </source>
</evidence>
<organism evidence="3 4">
    <name type="scientific">Cohnella lupini</name>
    <dbReference type="NCBI Taxonomy" id="1294267"/>
    <lineage>
        <taxon>Bacteria</taxon>
        <taxon>Bacillati</taxon>
        <taxon>Bacillota</taxon>
        <taxon>Bacilli</taxon>
        <taxon>Bacillales</taxon>
        <taxon>Paenibacillaceae</taxon>
        <taxon>Cohnella</taxon>
    </lineage>
</organism>
<keyword evidence="1" id="KW-0732">Signal</keyword>
<dbReference type="GO" id="GO:0030246">
    <property type="term" value="F:carbohydrate binding"/>
    <property type="evidence" value="ECO:0007669"/>
    <property type="project" value="InterPro"/>
</dbReference>
<dbReference type="InterPro" id="IPR001119">
    <property type="entry name" value="SLH_dom"/>
</dbReference>
<dbReference type="InterPro" id="IPR008965">
    <property type="entry name" value="CBM2/CBM3_carb-bd_dom_sf"/>
</dbReference>
<evidence type="ECO:0000256" key="1">
    <source>
        <dbReference type="SAM" id="SignalP"/>
    </source>
</evidence>
<feature type="domain" description="SLH" evidence="2">
    <location>
        <begin position="370"/>
        <end position="429"/>
    </location>
</feature>
<name>A0A3D9I0B2_9BACL</name>
<gene>
    <name evidence="3" type="ORF">DFP95_11960</name>
</gene>
<dbReference type="InterPro" id="IPR051465">
    <property type="entry name" value="Cell_Envelope_Struct_Comp"/>
</dbReference>
<reference evidence="3 4" key="1">
    <citation type="submission" date="2018-07" db="EMBL/GenBank/DDBJ databases">
        <title>Genomic Encyclopedia of Type Strains, Phase III (KMG-III): the genomes of soil and plant-associated and newly described type strains.</title>
        <authorList>
            <person name="Whitman W."/>
        </authorList>
    </citation>
    <scope>NUCLEOTIDE SEQUENCE [LARGE SCALE GENOMIC DNA]</scope>
    <source>
        <strain evidence="3 4">CECT 8236</strain>
    </source>
</reference>
<dbReference type="GO" id="GO:0000272">
    <property type="term" value="P:polysaccharide catabolic process"/>
    <property type="evidence" value="ECO:0007669"/>
    <property type="project" value="InterPro"/>
</dbReference>
<dbReference type="CDD" id="cd08547">
    <property type="entry name" value="Type_II_cohesin"/>
    <property type="match status" value="1"/>
</dbReference>
<dbReference type="EMBL" id="QRDY01000019">
    <property type="protein sequence ID" value="RED55125.1"/>
    <property type="molecule type" value="Genomic_DNA"/>
</dbReference>
<feature type="domain" description="SLH" evidence="2">
    <location>
        <begin position="498"/>
        <end position="554"/>
    </location>
</feature>
<comment type="caution">
    <text evidence="3">The sequence shown here is derived from an EMBL/GenBank/DDBJ whole genome shotgun (WGS) entry which is preliminary data.</text>
</comment>
<keyword evidence="4" id="KW-1185">Reference proteome</keyword>
<dbReference type="PROSITE" id="PS51272">
    <property type="entry name" value="SLH"/>
    <property type="match status" value="3"/>
</dbReference>
<dbReference type="Proteomes" id="UP000256869">
    <property type="component" value="Unassembled WGS sequence"/>
</dbReference>
<dbReference type="OrthoDB" id="504962at2"/>